<gene>
    <name evidence="1" type="ORF">CPELLU_LOCUS14380</name>
</gene>
<accession>A0A9N9IQ71</accession>
<dbReference type="AlphaFoldDB" id="A0A9N9IQ71"/>
<protein>
    <submittedName>
        <fullName evidence="1">4031_t:CDS:1</fullName>
    </submittedName>
</protein>
<dbReference type="OrthoDB" id="10573969at2759"/>
<sequence length="92" mass="10725">MSNKLYLSELNLLSLGIWPNQEGKVMLDSKLLYNKKLEYWSFIWVYGKEVCENQADYIHVMAIDPRVRLALDNLISYTARTPAKKCNSMKHA</sequence>
<comment type="caution">
    <text evidence="1">The sequence shown here is derived from an EMBL/GenBank/DDBJ whole genome shotgun (WGS) entry which is preliminary data.</text>
</comment>
<dbReference type="EMBL" id="CAJVQA010016957">
    <property type="protein sequence ID" value="CAG8746008.1"/>
    <property type="molecule type" value="Genomic_DNA"/>
</dbReference>
<keyword evidence="2" id="KW-1185">Reference proteome</keyword>
<evidence type="ECO:0000313" key="1">
    <source>
        <dbReference type="EMBL" id="CAG8746008.1"/>
    </source>
</evidence>
<organism evidence="1 2">
    <name type="scientific">Cetraspora pellucida</name>
    <dbReference type="NCBI Taxonomy" id="1433469"/>
    <lineage>
        <taxon>Eukaryota</taxon>
        <taxon>Fungi</taxon>
        <taxon>Fungi incertae sedis</taxon>
        <taxon>Mucoromycota</taxon>
        <taxon>Glomeromycotina</taxon>
        <taxon>Glomeromycetes</taxon>
        <taxon>Diversisporales</taxon>
        <taxon>Gigasporaceae</taxon>
        <taxon>Cetraspora</taxon>
    </lineage>
</organism>
<evidence type="ECO:0000313" key="2">
    <source>
        <dbReference type="Proteomes" id="UP000789759"/>
    </source>
</evidence>
<name>A0A9N9IQ71_9GLOM</name>
<dbReference type="Proteomes" id="UP000789759">
    <property type="component" value="Unassembled WGS sequence"/>
</dbReference>
<proteinExistence type="predicted"/>
<reference evidence="1" key="1">
    <citation type="submission" date="2021-06" db="EMBL/GenBank/DDBJ databases">
        <authorList>
            <person name="Kallberg Y."/>
            <person name="Tangrot J."/>
            <person name="Rosling A."/>
        </authorList>
    </citation>
    <scope>NUCLEOTIDE SEQUENCE</scope>
    <source>
        <strain evidence="1">FL966</strain>
    </source>
</reference>